<reference evidence="3" key="1">
    <citation type="submission" date="2016-10" db="EMBL/GenBank/DDBJ databases">
        <authorList>
            <person name="Varghese N."/>
        </authorList>
    </citation>
    <scope>NUCLEOTIDE SEQUENCE [LARGE SCALE GENOMIC DNA]</scope>
    <source>
        <strain evidence="3">DSM 16632</strain>
    </source>
</reference>
<dbReference type="AlphaFoldDB" id="A0A1I4JHB2"/>
<name>A0A1I4JHB2_METOL</name>
<dbReference type="RefSeq" id="WP_083405384.1">
    <property type="nucleotide sequence ID" value="NZ_FOTL01000025.1"/>
</dbReference>
<evidence type="ECO:0000313" key="2">
    <source>
        <dbReference type="EMBL" id="SFL65978.1"/>
    </source>
</evidence>
<protein>
    <submittedName>
        <fullName evidence="2">ADP-ribosyltransferase exoenzyme</fullName>
    </submittedName>
</protein>
<gene>
    <name evidence="2" type="ORF">SAMN02910297_01450</name>
</gene>
<evidence type="ECO:0000259" key="1">
    <source>
        <dbReference type="Pfam" id="PF03496"/>
    </source>
</evidence>
<feature type="domain" description="ADP ribosyltransferase" evidence="1">
    <location>
        <begin position="77"/>
        <end position="234"/>
    </location>
</feature>
<dbReference type="Pfam" id="PF03496">
    <property type="entry name" value="ADPrib_exo_Tox"/>
    <property type="match status" value="1"/>
</dbReference>
<dbReference type="OrthoDB" id="383790at2157"/>
<dbReference type="Gene3D" id="3.90.176.10">
    <property type="entry name" value="Toxin ADP-ribosyltransferase, Chain A, domain 1"/>
    <property type="match status" value="1"/>
</dbReference>
<dbReference type="GO" id="GO:0016740">
    <property type="term" value="F:transferase activity"/>
    <property type="evidence" value="ECO:0007669"/>
    <property type="project" value="UniProtKB-KW"/>
</dbReference>
<dbReference type="PROSITE" id="PS51996">
    <property type="entry name" value="TR_MART"/>
    <property type="match status" value="1"/>
</dbReference>
<dbReference type="EMBL" id="FOTL01000025">
    <property type="protein sequence ID" value="SFL65978.1"/>
    <property type="molecule type" value="Genomic_DNA"/>
</dbReference>
<keyword evidence="2" id="KW-0808">Transferase</keyword>
<organism evidence="2 3">
    <name type="scientific">Methanobrevibacter olleyae</name>
    <dbReference type="NCBI Taxonomy" id="294671"/>
    <lineage>
        <taxon>Archaea</taxon>
        <taxon>Methanobacteriati</taxon>
        <taxon>Methanobacteriota</taxon>
        <taxon>Methanomada group</taxon>
        <taxon>Methanobacteria</taxon>
        <taxon>Methanobacteriales</taxon>
        <taxon>Methanobacteriaceae</taxon>
        <taxon>Methanobrevibacter</taxon>
    </lineage>
</organism>
<dbReference type="Proteomes" id="UP000183442">
    <property type="component" value="Unassembled WGS sequence"/>
</dbReference>
<dbReference type="SUPFAM" id="SSF56399">
    <property type="entry name" value="ADP-ribosylation"/>
    <property type="match status" value="1"/>
</dbReference>
<accession>A0A1I4JHB2</accession>
<sequence length="246" mass="28758">MINKKNYVPIHPNCKCTYVSVWKRNRTPPEKPFVVNLINDESHNWAYDYEGKHYQLQGNTPMSRDDFLHEIGVPIDELSEEEYAFFKIYTDNGDAAINGYLRGLLSKEDAIKRWEDVNDKLLDKGVLDHILLFDDSLNLIDTIFSKHGKTLKKDIIVCRRERDRFMGRNNETKYNDKGLTSTSIYEYANTSIYGDELNYILVPKGTNVLYLEGITNVLEDYEVLFPPNINLKYVEDLSKNKKVWKL</sequence>
<dbReference type="InterPro" id="IPR003540">
    <property type="entry name" value="ADP-ribosyltransferase"/>
</dbReference>
<evidence type="ECO:0000313" key="3">
    <source>
        <dbReference type="Proteomes" id="UP000183442"/>
    </source>
</evidence>
<proteinExistence type="predicted"/>
<dbReference type="GO" id="GO:0005576">
    <property type="term" value="C:extracellular region"/>
    <property type="evidence" value="ECO:0007669"/>
    <property type="project" value="InterPro"/>
</dbReference>